<keyword evidence="2" id="KW-0813">Transport</keyword>
<keyword evidence="12" id="KW-1185">Reference proteome</keyword>
<evidence type="ECO:0000256" key="5">
    <source>
        <dbReference type="ARBA" id="ARBA00022840"/>
    </source>
</evidence>
<evidence type="ECO:0000256" key="9">
    <source>
        <dbReference type="ARBA" id="ARBA00049985"/>
    </source>
</evidence>
<evidence type="ECO:0000256" key="7">
    <source>
        <dbReference type="ARBA" id="ARBA00023136"/>
    </source>
</evidence>
<keyword evidence="5 11" id="KW-0067">ATP-binding</keyword>
<dbReference type="GO" id="GO:0005886">
    <property type="term" value="C:plasma membrane"/>
    <property type="evidence" value="ECO:0007669"/>
    <property type="project" value="UniProtKB-SubCell"/>
</dbReference>
<gene>
    <name evidence="11" type="ORF">JQS43_08950</name>
</gene>
<reference evidence="11" key="1">
    <citation type="submission" date="2021-02" db="EMBL/GenBank/DDBJ databases">
        <title>Natrosporangium hydrolyticum gen. nov., sp. nov, a haloalkaliphilic actinobacterium from a soda solonchak soil.</title>
        <authorList>
            <person name="Sorokin D.Y."/>
            <person name="Khijniak T.V."/>
            <person name="Zakharycheva A.P."/>
            <person name="Boueva O.V."/>
            <person name="Ariskina E.V."/>
            <person name="Hahnke R.L."/>
            <person name="Bunk B."/>
            <person name="Sproer C."/>
            <person name="Schumann P."/>
            <person name="Evtushenko L.I."/>
            <person name="Kublanov I.V."/>
        </authorList>
    </citation>
    <scope>NUCLEOTIDE SEQUENCE</scope>
    <source>
        <strain evidence="11">DSM 106523</strain>
    </source>
</reference>
<evidence type="ECO:0000313" key="11">
    <source>
        <dbReference type="EMBL" id="QSB16387.1"/>
    </source>
</evidence>
<dbReference type="InterPro" id="IPR005894">
    <property type="entry name" value="DrrA"/>
</dbReference>
<organism evidence="11 12">
    <name type="scientific">Natronosporangium hydrolyticum</name>
    <dbReference type="NCBI Taxonomy" id="2811111"/>
    <lineage>
        <taxon>Bacteria</taxon>
        <taxon>Bacillati</taxon>
        <taxon>Actinomycetota</taxon>
        <taxon>Actinomycetes</taxon>
        <taxon>Micromonosporales</taxon>
        <taxon>Micromonosporaceae</taxon>
        <taxon>Natronosporangium</taxon>
    </lineage>
</organism>
<dbReference type="InterPro" id="IPR027417">
    <property type="entry name" value="P-loop_NTPase"/>
</dbReference>
<keyword evidence="4" id="KW-0547">Nucleotide-binding</keyword>
<comment type="subcellular location">
    <subcellularLocation>
        <location evidence="1">Cell membrane</location>
        <topology evidence="1">Peripheral membrane protein</topology>
        <orientation evidence="1">Cytoplasmic side</orientation>
    </subcellularLocation>
</comment>
<dbReference type="PANTHER" id="PTHR42711">
    <property type="entry name" value="ABC TRANSPORTER ATP-BINDING PROTEIN"/>
    <property type="match status" value="1"/>
</dbReference>
<dbReference type="EMBL" id="CP070499">
    <property type="protein sequence ID" value="QSB16387.1"/>
    <property type="molecule type" value="Genomic_DNA"/>
</dbReference>
<dbReference type="GO" id="GO:0005524">
    <property type="term" value="F:ATP binding"/>
    <property type="evidence" value="ECO:0007669"/>
    <property type="project" value="UniProtKB-KW"/>
</dbReference>
<dbReference type="PROSITE" id="PS50893">
    <property type="entry name" value="ABC_TRANSPORTER_2"/>
    <property type="match status" value="1"/>
</dbReference>
<evidence type="ECO:0000256" key="1">
    <source>
        <dbReference type="ARBA" id="ARBA00004413"/>
    </source>
</evidence>
<keyword evidence="7" id="KW-0472">Membrane</keyword>
<evidence type="ECO:0000256" key="6">
    <source>
        <dbReference type="ARBA" id="ARBA00022967"/>
    </source>
</evidence>
<dbReference type="Pfam" id="PF00005">
    <property type="entry name" value="ABC_tran"/>
    <property type="match status" value="1"/>
</dbReference>
<dbReference type="InterPro" id="IPR017871">
    <property type="entry name" value="ABC_transporter-like_CS"/>
</dbReference>
<evidence type="ECO:0000256" key="2">
    <source>
        <dbReference type="ARBA" id="ARBA00022448"/>
    </source>
</evidence>
<dbReference type="FunFam" id="3.40.50.300:FF:000589">
    <property type="entry name" value="ABC transporter, ATP-binding subunit"/>
    <property type="match status" value="1"/>
</dbReference>
<evidence type="ECO:0000313" key="12">
    <source>
        <dbReference type="Proteomes" id="UP000662857"/>
    </source>
</evidence>
<evidence type="ECO:0000256" key="8">
    <source>
        <dbReference type="ARBA" id="ARBA00023251"/>
    </source>
</evidence>
<dbReference type="GO" id="GO:0043215">
    <property type="term" value="P:daunorubicin transport"/>
    <property type="evidence" value="ECO:0007669"/>
    <property type="project" value="InterPro"/>
</dbReference>
<dbReference type="NCBIfam" id="TIGR01188">
    <property type="entry name" value="drrA"/>
    <property type="match status" value="1"/>
</dbReference>
<dbReference type="PANTHER" id="PTHR42711:SF19">
    <property type="entry name" value="DOXORUBICIN RESISTANCE ATP-BINDING PROTEIN DRRA"/>
    <property type="match status" value="1"/>
</dbReference>
<accession>A0A895YEZ7</accession>
<dbReference type="GO" id="GO:1900753">
    <property type="term" value="P:doxorubicin transport"/>
    <property type="evidence" value="ECO:0007669"/>
    <property type="project" value="InterPro"/>
</dbReference>
<comment type="similarity">
    <text evidence="9">Belongs to the ABC transporter superfamily. Drug exporter-1 (DrugE1) (TC 3.A.1.105) family.</text>
</comment>
<dbReference type="GO" id="GO:0046677">
    <property type="term" value="P:response to antibiotic"/>
    <property type="evidence" value="ECO:0007669"/>
    <property type="project" value="UniProtKB-KW"/>
</dbReference>
<keyword evidence="8" id="KW-0046">Antibiotic resistance</keyword>
<dbReference type="PROSITE" id="PS00211">
    <property type="entry name" value="ABC_TRANSPORTER_1"/>
    <property type="match status" value="1"/>
</dbReference>
<evidence type="ECO:0000256" key="3">
    <source>
        <dbReference type="ARBA" id="ARBA00022475"/>
    </source>
</evidence>
<feature type="domain" description="ABC transporter" evidence="10">
    <location>
        <begin position="20"/>
        <end position="250"/>
    </location>
</feature>
<dbReference type="SMART" id="SM00382">
    <property type="entry name" value="AAA"/>
    <property type="match status" value="1"/>
</dbReference>
<protein>
    <submittedName>
        <fullName evidence="11">ATP-binding cassette domain-containing protein</fullName>
    </submittedName>
</protein>
<dbReference type="KEGG" id="nhy:JQS43_08950"/>
<dbReference type="InterPro" id="IPR003439">
    <property type="entry name" value="ABC_transporter-like_ATP-bd"/>
</dbReference>
<keyword evidence="3" id="KW-1003">Cell membrane</keyword>
<dbReference type="AlphaFoldDB" id="A0A895YEZ7"/>
<evidence type="ECO:0000256" key="4">
    <source>
        <dbReference type="ARBA" id="ARBA00022741"/>
    </source>
</evidence>
<sequence length="336" mass="36013">MCVRRTQLLGGSVPATEPAILAEGLHKRYPGTVALDELDLTVPYGTVFGLLGPNGAGKTTAVRILTTLLRFDGGRAVVAGYDVAKQPRQVRHRIGLTGQQAAVDDILTAKQNLMIFGRLFHIGKKAAARRADELLAQFSLSEVANKAPKKFSGGMRRRLDLAASMILAPQVLFLDEPTTGLDPSGRREVWQAIRDLTARGTTVLLTTHYLDEADQLCDRIAVVDQGRNLVEDTPDGLKRRIGNERLRVVVTDPSDLPAVAALLAKVGMDAGEPTVDSADLSVSVAVDGVGALTEVAVRLREQEVTVADLGLRRPTLDEAFLALTGQSIAERTEVAA</sequence>
<dbReference type="SUPFAM" id="SSF52540">
    <property type="entry name" value="P-loop containing nucleoside triphosphate hydrolases"/>
    <property type="match status" value="1"/>
</dbReference>
<dbReference type="InterPro" id="IPR050763">
    <property type="entry name" value="ABC_transporter_ATP-binding"/>
</dbReference>
<dbReference type="InterPro" id="IPR003593">
    <property type="entry name" value="AAA+_ATPase"/>
</dbReference>
<dbReference type="Gene3D" id="3.40.50.300">
    <property type="entry name" value="P-loop containing nucleotide triphosphate hydrolases"/>
    <property type="match status" value="1"/>
</dbReference>
<dbReference type="GO" id="GO:0016887">
    <property type="term" value="F:ATP hydrolysis activity"/>
    <property type="evidence" value="ECO:0007669"/>
    <property type="project" value="InterPro"/>
</dbReference>
<evidence type="ECO:0000259" key="10">
    <source>
        <dbReference type="PROSITE" id="PS50893"/>
    </source>
</evidence>
<keyword evidence="6" id="KW-1278">Translocase</keyword>
<name>A0A895YEZ7_9ACTN</name>
<proteinExistence type="inferred from homology"/>
<dbReference type="Proteomes" id="UP000662857">
    <property type="component" value="Chromosome"/>
</dbReference>